<dbReference type="AlphaFoldDB" id="A0A916LJC7"/>
<sequence length="106" mass="12342">MRFDLLYVISTISWGGLEMNVLKLIRKMLEKGYSLTVACNPKGRFYHEINKTLNESWKQIDIIGLGDGFFENLKIFLNVLRKKNFDIIHIFRSSDVKLISLALSLF</sequence>
<dbReference type="Gene3D" id="3.40.50.2000">
    <property type="entry name" value="Glycogen Phosphorylase B"/>
    <property type="match status" value="1"/>
</dbReference>
<proteinExistence type="predicted"/>
<feature type="non-terminal residue" evidence="1">
    <location>
        <position position="106"/>
    </location>
</feature>
<comment type="caution">
    <text evidence="1">The sequence shown here is derived from an EMBL/GenBank/DDBJ whole genome shotgun (WGS) entry which is preliminary data.</text>
</comment>
<accession>A0A916LJC7</accession>
<gene>
    <name evidence="1" type="ORF">JGI25_00672</name>
</gene>
<dbReference type="SUPFAM" id="SSF53756">
    <property type="entry name" value="UDP-Glycosyltransferase/glycogen phosphorylase"/>
    <property type="match status" value="1"/>
</dbReference>
<evidence type="ECO:0000313" key="1">
    <source>
        <dbReference type="EMBL" id="CUT00036.1"/>
    </source>
</evidence>
<organism evidence="1 2">
    <name type="scientific">Kryptobacter tengchongensis</name>
    <dbReference type="NCBI Taxonomy" id="1643429"/>
    <lineage>
        <taxon>Bacteria</taxon>
        <taxon>Pseudomonadati</taxon>
        <taxon>Candidatus Kryptoniota</taxon>
        <taxon>Candidatus Kryptobacter</taxon>
    </lineage>
</organism>
<reference evidence="1 2" key="1">
    <citation type="submission" date="2015-11" db="EMBL/GenBank/DDBJ databases">
        <authorList>
            <person name="Varghese N."/>
        </authorList>
    </citation>
    <scope>NUCLEOTIDE SEQUENCE [LARGE SCALE GENOMIC DNA]</scope>
    <source>
        <strain evidence="1 2">JGI-25</strain>
    </source>
</reference>
<evidence type="ECO:0000313" key="2">
    <source>
        <dbReference type="Proteomes" id="UP000243105"/>
    </source>
</evidence>
<name>A0A916LJC7_KRYT1</name>
<dbReference type="Proteomes" id="UP000243105">
    <property type="component" value="Unassembled WGS sequence"/>
</dbReference>
<dbReference type="EMBL" id="CZVV01000033">
    <property type="protein sequence ID" value="CUT00036.1"/>
    <property type="molecule type" value="Genomic_DNA"/>
</dbReference>
<protein>
    <submittedName>
        <fullName evidence="1">Uncharacterized protein</fullName>
    </submittedName>
</protein>